<dbReference type="GO" id="GO:0006897">
    <property type="term" value="P:endocytosis"/>
    <property type="evidence" value="ECO:0007669"/>
    <property type="project" value="TreeGrafter"/>
</dbReference>
<dbReference type="GO" id="GO:0016020">
    <property type="term" value="C:membrane"/>
    <property type="evidence" value="ECO:0007669"/>
    <property type="project" value="TreeGrafter"/>
</dbReference>
<dbReference type="GO" id="GO:0048312">
    <property type="term" value="P:intracellular distribution of mitochondria"/>
    <property type="evidence" value="ECO:0007669"/>
    <property type="project" value="TreeGrafter"/>
</dbReference>
<evidence type="ECO:0000313" key="4">
    <source>
        <dbReference type="EMBL" id="PLB46308.1"/>
    </source>
</evidence>
<dbReference type="PANTHER" id="PTHR11566">
    <property type="entry name" value="DYNAMIN"/>
    <property type="match status" value="1"/>
</dbReference>
<dbReference type="InterPro" id="IPR020850">
    <property type="entry name" value="GED_dom"/>
</dbReference>
<dbReference type="Gene3D" id="1.20.120.1240">
    <property type="entry name" value="Dynamin, middle domain"/>
    <property type="match status" value="1"/>
</dbReference>
<accession>A0A2I2G090</accession>
<dbReference type="STRING" id="1392250.A0A2I2G090"/>
<dbReference type="SUPFAM" id="SSF52540">
    <property type="entry name" value="P-loop containing nucleoside triphosphate hydrolases"/>
    <property type="match status" value="1"/>
</dbReference>
<dbReference type="CDD" id="cd08771">
    <property type="entry name" value="DLP_1"/>
    <property type="match status" value="1"/>
</dbReference>
<dbReference type="VEuPathDB" id="FungiDB:P170DRAFT_415271"/>
<protein>
    <submittedName>
        <fullName evidence="4">P-loop containing nucleoside triphosphate hydrolase protein</fullName>
    </submittedName>
</protein>
<organism evidence="4 5">
    <name type="scientific">Aspergillus steynii IBT 23096</name>
    <dbReference type="NCBI Taxonomy" id="1392250"/>
    <lineage>
        <taxon>Eukaryota</taxon>
        <taxon>Fungi</taxon>
        <taxon>Dikarya</taxon>
        <taxon>Ascomycota</taxon>
        <taxon>Pezizomycotina</taxon>
        <taxon>Eurotiomycetes</taxon>
        <taxon>Eurotiomycetidae</taxon>
        <taxon>Eurotiales</taxon>
        <taxon>Aspergillaceae</taxon>
        <taxon>Aspergillus</taxon>
        <taxon>Aspergillus subgen. Circumdati</taxon>
    </lineage>
</organism>
<dbReference type="InterPro" id="IPR027417">
    <property type="entry name" value="P-loop_NTPase"/>
</dbReference>
<dbReference type="Pfam" id="PF01031">
    <property type="entry name" value="Dynamin_M"/>
    <property type="match status" value="1"/>
</dbReference>
<dbReference type="Proteomes" id="UP000234275">
    <property type="component" value="Unassembled WGS sequence"/>
</dbReference>
<dbReference type="InterPro" id="IPR045063">
    <property type="entry name" value="Dynamin_N"/>
</dbReference>
<dbReference type="GO" id="GO:0016559">
    <property type="term" value="P:peroxisome fission"/>
    <property type="evidence" value="ECO:0007669"/>
    <property type="project" value="TreeGrafter"/>
</dbReference>
<keyword evidence="5" id="KW-1185">Reference proteome</keyword>
<dbReference type="EMBL" id="MSFO01000007">
    <property type="protein sequence ID" value="PLB46308.1"/>
    <property type="molecule type" value="Genomic_DNA"/>
</dbReference>
<dbReference type="OrthoDB" id="415706at2759"/>
<dbReference type="InterPro" id="IPR000375">
    <property type="entry name" value="Dynamin_stalk"/>
</dbReference>
<keyword evidence="1" id="KW-0547">Nucleotide-binding</keyword>
<reference evidence="4 5" key="1">
    <citation type="submission" date="2016-12" db="EMBL/GenBank/DDBJ databases">
        <title>The genomes of Aspergillus section Nigri reveals drivers in fungal speciation.</title>
        <authorList>
            <consortium name="DOE Joint Genome Institute"/>
            <person name="Vesth T.C."/>
            <person name="Nybo J."/>
            <person name="Theobald S."/>
            <person name="Brandl J."/>
            <person name="Frisvad J.C."/>
            <person name="Nielsen K.F."/>
            <person name="Lyhne E.K."/>
            <person name="Kogle M.E."/>
            <person name="Kuo A."/>
            <person name="Riley R."/>
            <person name="Clum A."/>
            <person name="Nolan M."/>
            <person name="Lipzen A."/>
            <person name="Salamov A."/>
            <person name="Henrissat B."/>
            <person name="Wiebenga A."/>
            <person name="De Vries R.P."/>
            <person name="Grigoriev I.V."/>
            <person name="Mortensen U.H."/>
            <person name="Andersen M.R."/>
            <person name="Baker S.E."/>
        </authorList>
    </citation>
    <scope>NUCLEOTIDE SEQUENCE [LARGE SCALE GENOMIC DNA]</scope>
    <source>
        <strain evidence="4 5">IBT 23096</strain>
    </source>
</reference>
<dbReference type="InterPro" id="IPR022812">
    <property type="entry name" value="Dynamin"/>
</dbReference>
<dbReference type="AlphaFoldDB" id="A0A2I2G090"/>
<sequence length="645" mass="72802">MLSGVQSLDNERRVRILGIIDKLRELGVSENVSLPSPNPSLTAVQLVVVGDQSSGKSSLLEGLTGLSFPIDSDLCTRFATQIVLRRVPANDAEVKVTIIPGPTAQADDELKARLQSFERTLAVDSFGPAEFKEIFDEAAENMGLPGANTKELENLEKRFSDDILKIELSGPNQQHLSIVDVPGLFHNPLGARTVGIITKFDTVQQGDEEGVLRIARNEIEKLRHGWFAVKNRSTKDIREGVTIEQRHTNEKTFFASNAPWNELHKDRVGIDKVRGFLGNLLYDHIRGEFPSMVKEIEDLARQTKTEIELLGPARQSPTDQRRFLMHIASKYQAEVTKASTGNYTQGLPPRSVLKLRLRVRQLNEEFADEMNRNGHAKAFQTVNNKVDEEYFRSSDDDESIYDWIRALYRDSRGVELPGTVNPAVLESMFREQSAPWGRIASTYLEKAIRAVKEFNDQIFDSLISEDELRRRLRSRLNGRQSLALEHARKHLGEILTDEREGILQTVNHYLAETLSSIREERVKTKLESLDIQNSWNINISHAVTQLHLSNEDQAVYDIHDILKAYYKVALKRFCDNIIVQVTERHLLGPQGPVKILSPEFIGELSDGELADIASESFATSSLRIELQTRADRLRKALELANQTGV</sequence>
<evidence type="ECO:0000313" key="5">
    <source>
        <dbReference type="Proteomes" id="UP000234275"/>
    </source>
</evidence>
<dbReference type="GO" id="GO:0000266">
    <property type="term" value="P:mitochondrial fission"/>
    <property type="evidence" value="ECO:0007669"/>
    <property type="project" value="TreeGrafter"/>
</dbReference>
<evidence type="ECO:0000256" key="1">
    <source>
        <dbReference type="ARBA" id="ARBA00022741"/>
    </source>
</evidence>
<keyword evidence="4" id="KW-0378">Hydrolase</keyword>
<dbReference type="GO" id="GO:0005525">
    <property type="term" value="F:GTP binding"/>
    <property type="evidence" value="ECO:0007669"/>
    <property type="project" value="InterPro"/>
</dbReference>
<dbReference type="Gene3D" id="3.40.50.300">
    <property type="entry name" value="P-loop containing nucleotide triphosphate hydrolases"/>
    <property type="match status" value="2"/>
</dbReference>
<evidence type="ECO:0000256" key="2">
    <source>
        <dbReference type="ARBA" id="ARBA00023134"/>
    </source>
</evidence>
<dbReference type="Pfam" id="PF00350">
    <property type="entry name" value="Dynamin_N"/>
    <property type="match status" value="1"/>
</dbReference>
<dbReference type="GO" id="GO:0003924">
    <property type="term" value="F:GTPase activity"/>
    <property type="evidence" value="ECO:0007669"/>
    <property type="project" value="InterPro"/>
</dbReference>
<dbReference type="GO" id="GO:0005874">
    <property type="term" value="C:microtubule"/>
    <property type="evidence" value="ECO:0007669"/>
    <property type="project" value="TreeGrafter"/>
</dbReference>
<comment type="caution">
    <text evidence="4">The sequence shown here is derived from an EMBL/GenBank/DDBJ whole genome shotgun (WGS) entry which is preliminary data.</text>
</comment>
<feature type="domain" description="GED" evidence="3">
    <location>
        <begin position="555"/>
        <end position="645"/>
    </location>
</feature>
<dbReference type="PANTHER" id="PTHR11566:SF21">
    <property type="entry name" value="DYNAMIN RELATED PROTEIN 1, ISOFORM A"/>
    <property type="match status" value="1"/>
</dbReference>
<dbReference type="PROSITE" id="PS51388">
    <property type="entry name" value="GED"/>
    <property type="match status" value="1"/>
</dbReference>
<dbReference type="PRINTS" id="PR00195">
    <property type="entry name" value="DYNAMIN"/>
</dbReference>
<dbReference type="GO" id="GO:0005739">
    <property type="term" value="C:mitochondrion"/>
    <property type="evidence" value="ECO:0007669"/>
    <property type="project" value="TreeGrafter"/>
</dbReference>
<dbReference type="SMART" id="SM00053">
    <property type="entry name" value="DYNc"/>
    <property type="match status" value="1"/>
</dbReference>
<proteinExistence type="predicted"/>
<dbReference type="RefSeq" id="XP_024701610.1">
    <property type="nucleotide sequence ID" value="XM_024847057.1"/>
</dbReference>
<gene>
    <name evidence="4" type="ORF">P170DRAFT_415271</name>
</gene>
<dbReference type="GO" id="GO:0008017">
    <property type="term" value="F:microtubule binding"/>
    <property type="evidence" value="ECO:0007669"/>
    <property type="project" value="TreeGrafter"/>
</dbReference>
<evidence type="ECO:0000259" key="3">
    <source>
        <dbReference type="PROSITE" id="PS51388"/>
    </source>
</evidence>
<dbReference type="InterPro" id="IPR001401">
    <property type="entry name" value="Dynamin_GTPase"/>
</dbReference>
<dbReference type="GeneID" id="36554756"/>
<name>A0A2I2G090_9EURO</name>
<keyword evidence="2" id="KW-0342">GTP-binding</keyword>